<dbReference type="EMBL" id="AWWV01008636">
    <property type="protein sequence ID" value="OMO89620.1"/>
    <property type="molecule type" value="Genomic_DNA"/>
</dbReference>
<gene>
    <name evidence="1" type="ORF">CCACVL1_07732</name>
</gene>
<dbReference type="Gramene" id="OMO89620">
    <property type="protein sequence ID" value="OMO89620"/>
    <property type="gene ID" value="CCACVL1_07732"/>
</dbReference>
<accession>A0A1R3J487</accession>
<sequence>MAYNENATEELVYFMSVSTMESIGDGEIRDDGFVDAPSPSPSKKRYIQLHDEVELSALGVGN</sequence>
<dbReference type="Proteomes" id="UP000188268">
    <property type="component" value="Unassembled WGS sequence"/>
</dbReference>
<organism evidence="1 2">
    <name type="scientific">Corchorus capsularis</name>
    <name type="common">Jute</name>
    <dbReference type="NCBI Taxonomy" id="210143"/>
    <lineage>
        <taxon>Eukaryota</taxon>
        <taxon>Viridiplantae</taxon>
        <taxon>Streptophyta</taxon>
        <taxon>Embryophyta</taxon>
        <taxon>Tracheophyta</taxon>
        <taxon>Spermatophyta</taxon>
        <taxon>Magnoliopsida</taxon>
        <taxon>eudicotyledons</taxon>
        <taxon>Gunneridae</taxon>
        <taxon>Pentapetalae</taxon>
        <taxon>rosids</taxon>
        <taxon>malvids</taxon>
        <taxon>Malvales</taxon>
        <taxon>Malvaceae</taxon>
        <taxon>Grewioideae</taxon>
        <taxon>Apeibeae</taxon>
        <taxon>Corchorus</taxon>
    </lineage>
</organism>
<comment type="caution">
    <text evidence="1">The sequence shown here is derived from an EMBL/GenBank/DDBJ whole genome shotgun (WGS) entry which is preliminary data.</text>
</comment>
<keyword evidence="2" id="KW-1185">Reference proteome</keyword>
<proteinExistence type="predicted"/>
<dbReference type="AlphaFoldDB" id="A0A1R3J487"/>
<evidence type="ECO:0000313" key="1">
    <source>
        <dbReference type="EMBL" id="OMO89620.1"/>
    </source>
</evidence>
<evidence type="ECO:0000313" key="2">
    <source>
        <dbReference type="Proteomes" id="UP000188268"/>
    </source>
</evidence>
<name>A0A1R3J487_COCAP</name>
<protein>
    <submittedName>
        <fullName evidence="1">Uncharacterized protein</fullName>
    </submittedName>
</protein>
<reference evidence="1 2" key="1">
    <citation type="submission" date="2013-09" db="EMBL/GenBank/DDBJ databases">
        <title>Corchorus capsularis genome sequencing.</title>
        <authorList>
            <person name="Alam M."/>
            <person name="Haque M.S."/>
            <person name="Islam M.S."/>
            <person name="Emdad E.M."/>
            <person name="Islam M.M."/>
            <person name="Ahmed B."/>
            <person name="Halim A."/>
            <person name="Hossen Q.M.M."/>
            <person name="Hossain M.Z."/>
            <person name="Ahmed R."/>
            <person name="Khan M.M."/>
            <person name="Islam R."/>
            <person name="Rashid M.M."/>
            <person name="Khan S.A."/>
            <person name="Rahman M.S."/>
            <person name="Alam M."/>
        </authorList>
    </citation>
    <scope>NUCLEOTIDE SEQUENCE [LARGE SCALE GENOMIC DNA]</scope>
    <source>
        <strain evidence="2">cv. CVL-1</strain>
        <tissue evidence="1">Whole seedling</tissue>
    </source>
</reference>